<dbReference type="AlphaFoldDB" id="A0A0F9BK34"/>
<protein>
    <recommendedName>
        <fullName evidence="1">HEPN AbiU2-like domain-containing protein</fullName>
    </recommendedName>
</protein>
<name>A0A0F9BK34_9ZZZZ</name>
<organism evidence="2">
    <name type="scientific">marine sediment metagenome</name>
    <dbReference type="NCBI Taxonomy" id="412755"/>
    <lineage>
        <taxon>unclassified sequences</taxon>
        <taxon>metagenomes</taxon>
        <taxon>ecological metagenomes</taxon>
    </lineage>
</organism>
<evidence type="ECO:0000313" key="2">
    <source>
        <dbReference type="EMBL" id="KKK90954.1"/>
    </source>
</evidence>
<gene>
    <name evidence="2" type="ORF">LCGC14_2717820</name>
</gene>
<proteinExistence type="predicted"/>
<dbReference type="Pfam" id="PF18734">
    <property type="entry name" value="HEPN_AbiU2"/>
    <property type="match status" value="1"/>
</dbReference>
<feature type="non-terminal residue" evidence="2">
    <location>
        <position position="290"/>
    </location>
</feature>
<sequence length="290" mass="32430">MSVIRKRIEKNKMIISSIVNTYFLADQNQKLLGHLLDNPELLSRWKDSYAMSGVNSLRFSLYMHVLSEMRAILFDSQKRVASVRNMVECLNDEAFITKLKEWFCDTSNKEIYSCDGTLSGGSIEHIRLESAKLKAKAFDEILDKVKTNFQNLKESEVGIRVNNARNKMISHKEFSSTKETGRKVFDASDFGLVYSDARDMIANTSITGWIANFYTLTSNLVNHLGNWTLDKPSYVPYTGADTNVNIGIHNFTTTGTGTFGDSNVTGNATFNKDVIIQGTLYGGSPVKIAG</sequence>
<dbReference type="InterPro" id="IPR040704">
    <property type="entry name" value="HEPN_AbiU2"/>
</dbReference>
<dbReference type="EMBL" id="LAZR01048868">
    <property type="protein sequence ID" value="KKK90954.1"/>
    <property type="molecule type" value="Genomic_DNA"/>
</dbReference>
<reference evidence="2" key="1">
    <citation type="journal article" date="2015" name="Nature">
        <title>Complex archaea that bridge the gap between prokaryotes and eukaryotes.</title>
        <authorList>
            <person name="Spang A."/>
            <person name="Saw J.H."/>
            <person name="Jorgensen S.L."/>
            <person name="Zaremba-Niedzwiedzka K."/>
            <person name="Martijn J."/>
            <person name="Lind A.E."/>
            <person name="van Eijk R."/>
            <person name="Schleper C."/>
            <person name="Guy L."/>
            <person name="Ettema T.J."/>
        </authorList>
    </citation>
    <scope>NUCLEOTIDE SEQUENCE</scope>
</reference>
<feature type="domain" description="HEPN AbiU2-like" evidence="1">
    <location>
        <begin position="38"/>
        <end position="204"/>
    </location>
</feature>
<comment type="caution">
    <text evidence="2">The sequence shown here is derived from an EMBL/GenBank/DDBJ whole genome shotgun (WGS) entry which is preliminary data.</text>
</comment>
<evidence type="ECO:0000259" key="1">
    <source>
        <dbReference type="Pfam" id="PF18734"/>
    </source>
</evidence>
<accession>A0A0F9BK34</accession>